<evidence type="ECO:0000313" key="7">
    <source>
        <dbReference type="EMBL" id="GGY29334.1"/>
    </source>
</evidence>
<dbReference type="InterPro" id="IPR003439">
    <property type="entry name" value="ABC_transporter-like_ATP-bd"/>
</dbReference>
<gene>
    <name evidence="7" type="ORF">GCM10011289_35470</name>
</gene>
<keyword evidence="2" id="KW-0813">Transport</keyword>
<evidence type="ECO:0000256" key="2">
    <source>
        <dbReference type="ARBA" id="ARBA00022448"/>
    </source>
</evidence>
<evidence type="ECO:0000313" key="8">
    <source>
        <dbReference type="Proteomes" id="UP000645257"/>
    </source>
</evidence>
<protein>
    <submittedName>
        <fullName evidence="7">Sugar ABC transporter ATP-binding protein</fullName>
    </submittedName>
</protein>
<dbReference type="GO" id="GO:0140359">
    <property type="term" value="F:ABC-type transporter activity"/>
    <property type="evidence" value="ECO:0007669"/>
    <property type="project" value="InterPro"/>
</dbReference>
<dbReference type="PANTHER" id="PTHR46743">
    <property type="entry name" value="TEICHOIC ACIDS EXPORT ATP-BINDING PROTEIN TAGH"/>
    <property type="match status" value="1"/>
</dbReference>
<dbReference type="GO" id="GO:0005524">
    <property type="term" value="F:ATP binding"/>
    <property type="evidence" value="ECO:0007669"/>
    <property type="project" value="UniProtKB-KW"/>
</dbReference>
<dbReference type="GO" id="GO:0016887">
    <property type="term" value="F:ATP hydrolysis activity"/>
    <property type="evidence" value="ECO:0007669"/>
    <property type="project" value="InterPro"/>
</dbReference>
<dbReference type="Pfam" id="PF00005">
    <property type="entry name" value="ABC_tran"/>
    <property type="match status" value="1"/>
</dbReference>
<evidence type="ECO:0000256" key="1">
    <source>
        <dbReference type="ARBA" id="ARBA00005417"/>
    </source>
</evidence>
<dbReference type="Proteomes" id="UP000645257">
    <property type="component" value="Unassembled WGS sequence"/>
</dbReference>
<keyword evidence="5 7" id="KW-0067">ATP-binding</keyword>
<evidence type="ECO:0000259" key="6">
    <source>
        <dbReference type="PROSITE" id="PS50893"/>
    </source>
</evidence>
<reference evidence="7" key="2">
    <citation type="submission" date="2020-09" db="EMBL/GenBank/DDBJ databases">
        <authorList>
            <person name="Sun Q."/>
            <person name="Kim S."/>
        </authorList>
    </citation>
    <scope>NUCLEOTIDE SEQUENCE</scope>
    <source>
        <strain evidence="7">KCTC 32182</strain>
    </source>
</reference>
<dbReference type="InterPro" id="IPR015860">
    <property type="entry name" value="ABC_transpr_TagH-like"/>
</dbReference>
<dbReference type="Gene3D" id="2.70.50.60">
    <property type="entry name" value="abc- transporter (atp binding component) like domain"/>
    <property type="match status" value="1"/>
</dbReference>
<keyword evidence="4" id="KW-0547">Nucleotide-binding</keyword>
<feature type="domain" description="ABC transporter" evidence="6">
    <location>
        <begin position="37"/>
        <end position="256"/>
    </location>
</feature>
<sequence>MSSEIAIKVEGLSKCYQIYDQPRDRLKQMILPRFQRLAGLELRQYYREFWALKDISFDVKKGETVGIVGRNGSGKSTLLQIITGTLAPSTGSVTTHGRIAALLELGSGFNPDFTGRENVYLNGALLGFSAAQIDDKFDAIAAFADIGEHLDQPVKTYSSGMLVRLAFAVQVQVEPEILIVDEALAVGDALFQKRCFQRIEKLVSDGTTVLFVSHDQESVRTLTNRALLLNKGQSVAWGLSSEVVLKYRKLLHDEEAAYFSTLTKSMVERARQAAMPSTVEALATAQCATKSKPAVHVSRGMETRSDRLSFGDGEVKIIKVETLNAGDQPCSMYYTGEQLRIRITCEAFANIDKLNVAVRLRNKEGVKIYSWGTLNQDMTTRARGLDTHIFWDRRFEVGDTFQVVLDCACDLGENLYEVQAAVSIEETMNYMAQRMLHWVDEAAFFQVSIKRDEYFFGGVADLRMVATWIK</sequence>
<evidence type="ECO:0000256" key="5">
    <source>
        <dbReference type="ARBA" id="ARBA00022840"/>
    </source>
</evidence>
<dbReference type="InterPro" id="IPR003593">
    <property type="entry name" value="AAA+_ATPase"/>
</dbReference>
<dbReference type="InterPro" id="IPR050683">
    <property type="entry name" value="Bact_Polysacc_Export_ATP-bd"/>
</dbReference>
<dbReference type="CDD" id="cd03220">
    <property type="entry name" value="ABC_KpsT_Wzt"/>
    <property type="match status" value="1"/>
</dbReference>
<dbReference type="EMBL" id="BMYX01000029">
    <property type="protein sequence ID" value="GGY29334.1"/>
    <property type="molecule type" value="Genomic_DNA"/>
</dbReference>
<dbReference type="Gene3D" id="3.40.50.300">
    <property type="entry name" value="P-loop containing nucleotide triphosphate hydrolases"/>
    <property type="match status" value="1"/>
</dbReference>
<accession>A0A918P7P6</accession>
<dbReference type="InterPro" id="IPR017871">
    <property type="entry name" value="ABC_transporter-like_CS"/>
</dbReference>
<dbReference type="AlphaFoldDB" id="A0A918P7P6"/>
<comment type="caution">
    <text evidence="7">The sequence shown here is derived from an EMBL/GenBank/DDBJ whole genome shotgun (WGS) entry which is preliminary data.</text>
</comment>
<keyword evidence="3" id="KW-0472">Membrane</keyword>
<dbReference type="PANTHER" id="PTHR46743:SF2">
    <property type="entry name" value="TEICHOIC ACIDS EXPORT ATP-BINDING PROTEIN TAGH"/>
    <property type="match status" value="1"/>
</dbReference>
<dbReference type="PROSITE" id="PS50893">
    <property type="entry name" value="ABC_TRANSPORTER_2"/>
    <property type="match status" value="1"/>
</dbReference>
<evidence type="ECO:0000256" key="4">
    <source>
        <dbReference type="ARBA" id="ARBA00022741"/>
    </source>
</evidence>
<dbReference type="InterPro" id="IPR029439">
    <property type="entry name" value="Wzt_C"/>
</dbReference>
<name>A0A918P7P6_9NEIS</name>
<dbReference type="PROSITE" id="PS00211">
    <property type="entry name" value="ABC_TRANSPORTER_1"/>
    <property type="match status" value="1"/>
</dbReference>
<reference evidence="7" key="1">
    <citation type="journal article" date="2014" name="Int. J. Syst. Evol. Microbiol.">
        <title>Complete genome sequence of Corynebacterium casei LMG S-19264T (=DSM 44701T), isolated from a smear-ripened cheese.</title>
        <authorList>
            <consortium name="US DOE Joint Genome Institute (JGI-PGF)"/>
            <person name="Walter F."/>
            <person name="Albersmeier A."/>
            <person name="Kalinowski J."/>
            <person name="Ruckert C."/>
        </authorList>
    </citation>
    <scope>NUCLEOTIDE SEQUENCE</scope>
    <source>
        <strain evidence="7">KCTC 32182</strain>
    </source>
</reference>
<comment type="similarity">
    <text evidence="1">Belongs to the ABC transporter superfamily.</text>
</comment>
<dbReference type="RefSeq" id="WP_189536846.1">
    <property type="nucleotide sequence ID" value="NZ_BMYX01000029.1"/>
</dbReference>
<proteinExistence type="inferred from homology"/>
<organism evidence="7 8">
    <name type="scientific">Paludibacterium paludis</name>
    <dbReference type="NCBI Taxonomy" id="1225769"/>
    <lineage>
        <taxon>Bacteria</taxon>
        <taxon>Pseudomonadati</taxon>
        <taxon>Pseudomonadota</taxon>
        <taxon>Betaproteobacteria</taxon>
        <taxon>Neisseriales</taxon>
        <taxon>Chromobacteriaceae</taxon>
        <taxon>Paludibacterium</taxon>
    </lineage>
</organism>
<keyword evidence="8" id="KW-1185">Reference proteome</keyword>
<keyword evidence="3" id="KW-1003">Cell membrane</keyword>
<evidence type="ECO:0000256" key="3">
    <source>
        <dbReference type="ARBA" id="ARBA00022475"/>
    </source>
</evidence>
<dbReference type="SMART" id="SM00382">
    <property type="entry name" value="AAA"/>
    <property type="match status" value="1"/>
</dbReference>
<dbReference type="InterPro" id="IPR027417">
    <property type="entry name" value="P-loop_NTPase"/>
</dbReference>
<dbReference type="CDD" id="cd10147">
    <property type="entry name" value="Wzt_C-like"/>
    <property type="match status" value="1"/>
</dbReference>
<dbReference type="SUPFAM" id="SSF52540">
    <property type="entry name" value="P-loop containing nucleoside triphosphate hydrolases"/>
    <property type="match status" value="1"/>
</dbReference>
<dbReference type="Pfam" id="PF14524">
    <property type="entry name" value="Wzt_C"/>
    <property type="match status" value="1"/>
</dbReference>
<dbReference type="GO" id="GO:0016020">
    <property type="term" value="C:membrane"/>
    <property type="evidence" value="ECO:0007669"/>
    <property type="project" value="InterPro"/>
</dbReference>